<evidence type="ECO:0000256" key="9">
    <source>
        <dbReference type="ARBA" id="ARBA00022989"/>
    </source>
</evidence>
<dbReference type="InterPro" id="IPR036878">
    <property type="entry name" value="Glu_permease_IIB"/>
</dbReference>
<keyword evidence="8" id="KW-0418">Kinase</keyword>
<dbReference type="InterPro" id="IPR011297">
    <property type="entry name" value="PTS_IIABC_b_glu"/>
</dbReference>
<dbReference type="PROSITE" id="PS51093">
    <property type="entry name" value="PTS_EIIA_TYPE_1"/>
    <property type="match status" value="1"/>
</dbReference>
<protein>
    <submittedName>
        <fullName evidence="17">PTS system beta-glucosides-specific IIC component</fullName>
    </submittedName>
</protein>
<feature type="domain" description="PTS EIIB type-1" evidence="15">
    <location>
        <begin position="5"/>
        <end position="87"/>
    </location>
</feature>
<dbReference type="InterPro" id="IPR050558">
    <property type="entry name" value="PTS_Sugar-Specific_Components"/>
</dbReference>
<feature type="compositionally biased region" description="Basic and acidic residues" evidence="12">
    <location>
        <begin position="466"/>
        <end position="479"/>
    </location>
</feature>
<dbReference type="InterPro" id="IPR018113">
    <property type="entry name" value="PTrfase_EIIB_Cys"/>
</dbReference>
<dbReference type="Gene3D" id="2.70.70.10">
    <property type="entry name" value="Glucose Permease (Domain IIA)"/>
    <property type="match status" value="1"/>
</dbReference>
<dbReference type="NCBIfam" id="TIGR01995">
    <property type="entry name" value="PTS-II-ABC-beta"/>
    <property type="match status" value="1"/>
</dbReference>
<feature type="domain" description="PTS EIIC type-1" evidence="16">
    <location>
        <begin position="105"/>
        <end position="467"/>
    </location>
</feature>
<comment type="caution">
    <text evidence="17">The sequence shown here is derived from an EMBL/GenBank/DDBJ whole genome shotgun (WGS) entry which is preliminary data.</text>
</comment>
<evidence type="ECO:0000256" key="10">
    <source>
        <dbReference type="ARBA" id="ARBA00023136"/>
    </source>
</evidence>
<dbReference type="PANTHER" id="PTHR30175:SF1">
    <property type="entry name" value="PTS SYSTEM ARBUTIN-, CELLOBIOSE-, AND SALICIN-SPECIFIC EIIBC COMPONENT-RELATED"/>
    <property type="match status" value="1"/>
</dbReference>
<keyword evidence="5" id="KW-0808">Transferase</keyword>
<comment type="subcellular location">
    <subcellularLocation>
        <location evidence="1">Cell membrane</location>
        <topology evidence="1">Multi-pass membrane protein</topology>
    </subcellularLocation>
</comment>
<dbReference type="Gene3D" id="3.30.1360.60">
    <property type="entry name" value="Glucose permease domain IIB"/>
    <property type="match status" value="1"/>
</dbReference>
<evidence type="ECO:0000256" key="5">
    <source>
        <dbReference type="ARBA" id="ARBA00022679"/>
    </source>
</evidence>
<keyword evidence="6" id="KW-0598">Phosphotransferase system</keyword>
<keyword evidence="2" id="KW-0813">Transport</keyword>
<accession>A0ABT9YHH1</accession>
<dbReference type="SUPFAM" id="SSF55604">
    <property type="entry name" value="Glucose permease domain IIB"/>
    <property type="match status" value="1"/>
</dbReference>
<feature type="transmembrane region" description="Helical" evidence="13">
    <location>
        <begin position="175"/>
        <end position="196"/>
    </location>
</feature>
<feature type="transmembrane region" description="Helical" evidence="13">
    <location>
        <begin position="202"/>
        <end position="229"/>
    </location>
</feature>
<evidence type="ECO:0000256" key="1">
    <source>
        <dbReference type="ARBA" id="ARBA00004651"/>
    </source>
</evidence>
<dbReference type="Pfam" id="PF00367">
    <property type="entry name" value="PTS_EIIB"/>
    <property type="match status" value="1"/>
</dbReference>
<dbReference type="InterPro" id="IPR001127">
    <property type="entry name" value="PTS_EIIA_1_perm"/>
</dbReference>
<evidence type="ECO:0000256" key="12">
    <source>
        <dbReference type="SAM" id="MobiDB-lite"/>
    </source>
</evidence>
<dbReference type="InterPro" id="IPR011055">
    <property type="entry name" value="Dup_hybrid_motif"/>
</dbReference>
<dbReference type="PROSITE" id="PS51103">
    <property type="entry name" value="PTS_EIIC_TYPE_1"/>
    <property type="match status" value="1"/>
</dbReference>
<evidence type="ECO:0000256" key="3">
    <source>
        <dbReference type="ARBA" id="ARBA00022475"/>
    </source>
</evidence>
<feature type="transmembrane region" description="Helical" evidence="13">
    <location>
        <begin position="143"/>
        <end position="163"/>
    </location>
</feature>
<dbReference type="PROSITE" id="PS51098">
    <property type="entry name" value="PTS_EIIB_TYPE_1"/>
    <property type="match status" value="1"/>
</dbReference>
<dbReference type="InterPro" id="IPR003352">
    <property type="entry name" value="PTS_EIIC"/>
</dbReference>
<dbReference type="SUPFAM" id="SSF51261">
    <property type="entry name" value="Duplicated hybrid motif"/>
    <property type="match status" value="1"/>
</dbReference>
<evidence type="ECO:0000313" key="17">
    <source>
        <dbReference type="EMBL" id="MDQ0207305.1"/>
    </source>
</evidence>
<name>A0ABT9YHH1_9BACI</name>
<dbReference type="PANTHER" id="PTHR30175">
    <property type="entry name" value="PHOSPHOTRANSFERASE SYSTEM TRANSPORT PROTEIN"/>
    <property type="match status" value="1"/>
</dbReference>
<dbReference type="CDD" id="cd00212">
    <property type="entry name" value="PTS_IIB_glc"/>
    <property type="match status" value="1"/>
</dbReference>
<evidence type="ECO:0000256" key="13">
    <source>
        <dbReference type="SAM" id="Phobius"/>
    </source>
</evidence>
<evidence type="ECO:0000256" key="6">
    <source>
        <dbReference type="ARBA" id="ARBA00022683"/>
    </source>
</evidence>
<feature type="active site" description="Phosphocysteine intermediate; for EIIB activity" evidence="11">
    <location>
        <position position="27"/>
    </location>
</feature>
<evidence type="ECO:0000256" key="7">
    <source>
        <dbReference type="ARBA" id="ARBA00022692"/>
    </source>
</evidence>
<feature type="transmembrane region" description="Helical" evidence="13">
    <location>
        <begin position="434"/>
        <end position="457"/>
    </location>
</feature>
<dbReference type="Pfam" id="PF00358">
    <property type="entry name" value="PTS_EIIA_1"/>
    <property type="match status" value="1"/>
</dbReference>
<keyword evidence="4" id="KW-0762">Sugar transport</keyword>
<evidence type="ECO:0000259" key="15">
    <source>
        <dbReference type="PROSITE" id="PS51098"/>
    </source>
</evidence>
<evidence type="ECO:0000256" key="11">
    <source>
        <dbReference type="PROSITE-ProRule" id="PRU00421"/>
    </source>
</evidence>
<gene>
    <name evidence="17" type="ORF">J2S05_002104</name>
</gene>
<dbReference type="EMBL" id="JAUSUA010000002">
    <property type="protein sequence ID" value="MDQ0207305.1"/>
    <property type="molecule type" value="Genomic_DNA"/>
</dbReference>
<keyword evidence="7 13" id="KW-0812">Transmembrane</keyword>
<keyword evidence="18" id="KW-1185">Reference proteome</keyword>
<keyword evidence="10 13" id="KW-0472">Membrane</keyword>
<evidence type="ECO:0000256" key="4">
    <source>
        <dbReference type="ARBA" id="ARBA00022597"/>
    </source>
</evidence>
<dbReference type="PROSITE" id="PS01035">
    <property type="entry name" value="PTS_EIIB_TYPE_1_CYS"/>
    <property type="match status" value="1"/>
</dbReference>
<organism evidence="17 18">
    <name type="scientific">Alkalicoccobacillus murimartini</name>
    <dbReference type="NCBI Taxonomy" id="171685"/>
    <lineage>
        <taxon>Bacteria</taxon>
        <taxon>Bacillati</taxon>
        <taxon>Bacillota</taxon>
        <taxon>Bacilli</taxon>
        <taxon>Bacillales</taxon>
        <taxon>Bacillaceae</taxon>
        <taxon>Alkalicoccobacillus</taxon>
    </lineage>
</organism>
<evidence type="ECO:0000259" key="14">
    <source>
        <dbReference type="PROSITE" id="PS51093"/>
    </source>
</evidence>
<proteinExistence type="predicted"/>
<keyword evidence="3" id="KW-1003">Cell membrane</keyword>
<feature type="transmembrane region" description="Helical" evidence="13">
    <location>
        <begin position="114"/>
        <end position="137"/>
    </location>
</feature>
<feature type="domain" description="PTS EIIA type-1" evidence="14">
    <location>
        <begin position="507"/>
        <end position="611"/>
    </location>
</feature>
<dbReference type="NCBIfam" id="TIGR00830">
    <property type="entry name" value="PTBA"/>
    <property type="match status" value="1"/>
</dbReference>
<dbReference type="InterPro" id="IPR013013">
    <property type="entry name" value="PTS_EIIC_1"/>
</dbReference>
<dbReference type="Proteomes" id="UP001225034">
    <property type="component" value="Unassembled WGS sequence"/>
</dbReference>
<feature type="region of interest" description="Disordered" evidence="12">
    <location>
        <begin position="466"/>
        <end position="486"/>
    </location>
</feature>
<feature type="transmembrane region" description="Helical" evidence="13">
    <location>
        <begin position="241"/>
        <end position="268"/>
    </location>
</feature>
<evidence type="ECO:0000313" key="18">
    <source>
        <dbReference type="Proteomes" id="UP001225034"/>
    </source>
</evidence>
<dbReference type="RefSeq" id="WP_306982482.1">
    <property type="nucleotide sequence ID" value="NZ_JAUSUA010000002.1"/>
</dbReference>
<dbReference type="PROSITE" id="PS00371">
    <property type="entry name" value="PTS_EIIA_TYPE_1_HIS"/>
    <property type="match status" value="1"/>
</dbReference>
<feature type="transmembrane region" description="Helical" evidence="13">
    <location>
        <begin position="288"/>
        <end position="313"/>
    </location>
</feature>
<keyword evidence="9 13" id="KW-1133">Transmembrane helix</keyword>
<dbReference type="InterPro" id="IPR001996">
    <property type="entry name" value="PTS_IIB_1"/>
</dbReference>
<reference evidence="17 18" key="1">
    <citation type="submission" date="2023-07" db="EMBL/GenBank/DDBJ databases">
        <title>Genomic Encyclopedia of Type Strains, Phase IV (KMG-IV): sequencing the most valuable type-strain genomes for metagenomic binning, comparative biology and taxonomic classification.</title>
        <authorList>
            <person name="Goeker M."/>
        </authorList>
    </citation>
    <scope>NUCLEOTIDE SEQUENCE [LARGE SCALE GENOMIC DNA]</scope>
    <source>
        <strain evidence="17 18">DSM 19154</strain>
    </source>
</reference>
<evidence type="ECO:0000256" key="8">
    <source>
        <dbReference type="ARBA" id="ARBA00022777"/>
    </source>
</evidence>
<evidence type="ECO:0000256" key="2">
    <source>
        <dbReference type="ARBA" id="ARBA00022448"/>
    </source>
</evidence>
<dbReference type="Pfam" id="PF02378">
    <property type="entry name" value="PTS_EIIC"/>
    <property type="match status" value="1"/>
</dbReference>
<evidence type="ECO:0000259" key="16">
    <source>
        <dbReference type="PROSITE" id="PS51103"/>
    </source>
</evidence>
<sequence>MSKYKEIAEKVLGNVGGASNVDQAWHCITRLRFNLHDKGKVDMESIKRIDGVLGAQFSGDQFQVIVGNKVSDVFAELEPMVEGGGSGSGGEKKGEKQGIVSATMDFISGVFTPILPALAGAGLLKGFLALFVTLGWMNNAGDTYAILNAIGDSVFYFLPFFLAVSAARKVKTNEYLALIIAGTLMYPTFIDAANGITDVTSFSIFGLSFISIPVLNYSSSVVPIILAVLLLKYVYNAVKKVIPSVVSLMFSPMITFLIVLPITLWLIGPLGTNLGEGLSTIFVYLFDVAGPVAGLLLGGFMPLIIMTGMHYAFVPIAIQNINNNGTDTFLQPMMFISNLAQAGASFGVAVRSKNKAMKQLAVSSGISAMIGITEPAMYGVNMKLKKPFIYAMISSGILGAFAGWYGFKAFALGGLVGVFSIPVFADPSGATAPLVIALILFVLSLVIPFILTMVFGFKDIPEEGQKEEAPAATDEKKESAGVTGTQTQTVVQSPLKGELVPLKDLSDPTFAQEIMGKGIAIEPSENHIVAPVSGTVMVLPDSQHAIGIKGDNGEEILIHIGIDTVSLKGQHFNALVKAEDRIEVGQKLIEFDREAIKAANIQTVTMIIVTNTPDYLDVLSINDSGPVFEGEQLLTLVR</sequence>